<protein>
    <submittedName>
        <fullName evidence="3">Uncharacterized protein C11orf52 homolog</fullName>
    </submittedName>
</protein>
<dbReference type="AlphaFoldDB" id="A0A1L8FLP1"/>
<proteinExistence type="predicted"/>
<accession>A0A1L8FLP1</accession>
<gene>
    <name evidence="3" type="primary">LOC108696489</name>
</gene>
<dbReference type="GO" id="GO:0070062">
    <property type="term" value="C:extracellular exosome"/>
    <property type="evidence" value="ECO:0007669"/>
    <property type="project" value="TreeGrafter"/>
</dbReference>
<dbReference type="Bgee" id="108696489">
    <property type="expression patterns" value="Expressed in muscle tissue and 14 other cell types or tissues"/>
</dbReference>
<feature type="region of interest" description="Disordered" evidence="1">
    <location>
        <begin position="1"/>
        <end position="43"/>
    </location>
</feature>
<reference evidence="3" key="1">
    <citation type="submission" date="2025-08" db="UniProtKB">
        <authorList>
            <consortium name="RefSeq"/>
        </authorList>
    </citation>
    <scope>IDENTIFICATION</scope>
    <source>
        <strain evidence="3">J_2021</strain>
        <tissue evidence="3">Erythrocytes</tissue>
    </source>
</reference>
<feature type="compositionally biased region" description="Basic residues" evidence="1">
    <location>
        <begin position="16"/>
        <end position="30"/>
    </location>
</feature>
<dbReference type="InterPro" id="IPR028106">
    <property type="entry name" value="DUF4578"/>
</dbReference>
<feature type="compositionally biased region" description="Polar residues" evidence="1">
    <location>
        <begin position="31"/>
        <end position="43"/>
    </location>
</feature>
<sequence>MGNVGSSKLWPTSLGGKKKEKSSGSKKRQSTRPTQKLPTNAPTYDTVAEVPVYAVVDKTKHKKPKEENVHYADIEVLRRPTTRTAKRKPEIPPKPEVTEYASINFPTAYNPIKGTLV</sequence>
<dbReference type="PANTHER" id="PTHR37342">
    <property type="entry name" value="HYPOTHETICAL PROTEIN LOC689959"/>
    <property type="match status" value="1"/>
</dbReference>
<organism evidence="2 3">
    <name type="scientific">Xenopus laevis</name>
    <name type="common">African clawed frog</name>
    <dbReference type="NCBI Taxonomy" id="8355"/>
    <lineage>
        <taxon>Eukaryota</taxon>
        <taxon>Metazoa</taxon>
        <taxon>Chordata</taxon>
        <taxon>Craniata</taxon>
        <taxon>Vertebrata</taxon>
        <taxon>Euteleostomi</taxon>
        <taxon>Amphibia</taxon>
        <taxon>Batrachia</taxon>
        <taxon>Anura</taxon>
        <taxon>Pipoidea</taxon>
        <taxon>Pipidae</taxon>
        <taxon>Xenopodinae</taxon>
        <taxon>Xenopus</taxon>
        <taxon>Xenopus</taxon>
    </lineage>
</organism>
<evidence type="ECO:0000256" key="1">
    <source>
        <dbReference type="SAM" id="MobiDB-lite"/>
    </source>
</evidence>
<evidence type="ECO:0000313" key="3">
    <source>
        <dbReference type="RefSeq" id="XP_018081406.1"/>
    </source>
</evidence>
<dbReference type="GeneID" id="108696489"/>
<dbReference type="PaxDb" id="8355-A0A1L8FLP1"/>
<dbReference type="Proteomes" id="UP000186698">
    <property type="component" value="Chromosome 7L"/>
</dbReference>
<evidence type="ECO:0000313" key="2">
    <source>
        <dbReference type="Proteomes" id="UP000186698"/>
    </source>
</evidence>
<name>A0A1L8FLP1_XENLA</name>
<dbReference type="PANTHER" id="PTHR37342:SF1">
    <property type="entry name" value="CHROMOSOME 11 OPEN READING FRAME 52"/>
    <property type="match status" value="1"/>
</dbReference>
<dbReference type="OrthoDB" id="8846498at2759"/>
<keyword evidence="2" id="KW-1185">Reference proteome</keyword>
<dbReference type="OMA" id="WKCPSPF"/>
<feature type="compositionally biased region" description="Polar residues" evidence="1">
    <location>
        <begin position="1"/>
        <end position="10"/>
    </location>
</feature>
<dbReference type="RefSeq" id="XP_018081406.1">
    <property type="nucleotide sequence ID" value="XM_018225917.2"/>
</dbReference>
<dbReference type="Pfam" id="PF15147">
    <property type="entry name" value="DUF4578"/>
    <property type="match status" value="1"/>
</dbReference>
<dbReference type="KEGG" id="xla:108696489"/>
<dbReference type="CTD" id="108696489"/>